<dbReference type="Pfam" id="PF06745">
    <property type="entry name" value="ATPase"/>
    <property type="match status" value="1"/>
</dbReference>
<feature type="compositionally biased region" description="Basic and acidic residues" evidence="3">
    <location>
        <begin position="365"/>
        <end position="386"/>
    </location>
</feature>
<keyword evidence="1" id="KW-0547">Nucleotide-binding</keyword>
<reference evidence="5" key="1">
    <citation type="submission" date="2022-06" db="EMBL/GenBank/DDBJ databases">
        <title>Diverse halophilic archaea isolated from saline environments.</title>
        <authorList>
            <person name="Cui H.-L."/>
        </authorList>
    </citation>
    <scope>NUCLEOTIDE SEQUENCE</scope>
    <source>
        <strain evidence="5">WLHS1</strain>
    </source>
</reference>
<dbReference type="InterPro" id="IPR027417">
    <property type="entry name" value="P-loop_NTPase"/>
</dbReference>
<evidence type="ECO:0000256" key="2">
    <source>
        <dbReference type="ARBA" id="ARBA00022840"/>
    </source>
</evidence>
<evidence type="ECO:0000256" key="1">
    <source>
        <dbReference type="ARBA" id="ARBA00022741"/>
    </source>
</evidence>
<dbReference type="GeneID" id="73288948"/>
<name>A0A9E7NB78_9EURY</name>
<sequence>MNDAPATDETRCTFCGHACPLEAVTADEEGSDPNRVFCSRACRDAFRENEDGFPRENGHRTLDTGVAALEASLPQGLPRNSFVLLVGNSGTREEAIQAELVWRALERGEPAIVVAFTEPPTSVVENFLTMDWNVLPYLESGQLRVLDCFTSRMDDPERLHDRMTEWNTHLRRVVEPQTTTVRDPGDAHEVLNVLDNGLEDLEMIETGLVVVDSIAEFASLVQPVQAYDFVRDARAEVCKGRFVPLIAGGTVAGGEEVFPRNLAYAVDGVIDLALDNSIVEDTLFRRLRVRKLRGVLAISEWHTYEYTSGLGMVTFDPLEEIEGDRDDGGGDRDGEGEETGDADGPIERGDDKSNGTEDVTSGPNDPRDDVDRDDRIDRPHTEERNS</sequence>
<dbReference type="PANTHER" id="PTHR43637">
    <property type="entry name" value="UPF0273 PROTEIN TM_0370"/>
    <property type="match status" value="1"/>
</dbReference>
<accession>A0A9E7NB78</accession>
<dbReference type="GO" id="GO:0005524">
    <property type="term" value="F:ATP binding"/>
    <property type="evidence" value="ECO:0007669"/>
    <property type="project" value="UniProtKB-KW"/>
</dbReference>
<evidence type="ECO:0000313" key="5">
    <source>
        <dbReference type="EMBL" id="UTF54241.1"/>
    </source>
</evidence>
<evidence type="ECO:0000256" key="3">
    <source>
        <dbReference type="SAM" id="MobiDB-lite"/>
    </source>
</evidence>
<feature type="region of interest" description="Disordered" evidence="3">
    <location>
        <begin position="320"/>
        <end position="386"/>
    </location>
</feature>
<proteinExistence type="predicted"/>
<feature type="compositionally biased region" description="Basic and acidic residues" evidence="3">
    <location>
        <begin position="345"/>
        <end position="355"/>
    </location>
</feature>
<dbReference type="AlphaFoldDB" id="A0A9E7NB78"/>
<keyword evidence="2" id="KW-0067">ATP-binding</keyword>
<evidence type="ECO:0000259" key="4">
    <source>
        <dbReference type="Pfam" id="PF06745"/>
    </source>
</evidence>
<dbReference type="KEGG" id="sawl:NGM29_02840"/>
<dbReference type="Proteomes" id="UP001056855">
    <property type="component" value="Chromosome"/>
</dbReference>
<dbReference type="SUPFAM" id="SSF52540">
    <property type="entry name" value="P-loop containing nucleoside triphosphate hydrolases"/>
    <property type="match status" value="1"/>
</dbReference>
<keyword evidence="6" id="KW-1185">Reference proteome</keyword>
<protein>
    <submittedName>
        <fullName evidence="5">Recombinase RecA</fullName>
    </submittedName>
</protein>
<dbReference type="InterPro" id="IPR014774">
    <property type="entry name" value="KaiC-like_dom"/>
</dbReference>
<gene>
    <name evidence="5" type="ORF">NGM29_02840</name>
</gene>
<dbReference type="RefSeq" id="WP_254158817.1">
    <property type="nucleotide sequence ID" value="NZ_CP100355.1"/>
</dbReference>
<dbReference type="Gene3D" id="3.40.50.300">
    <property type="entry name" value="P-loop containing nucleotide triphosphate hydrolases"/>
    <property type="match status" value="1"/>
</dbReference>
<evidence type="ECO:0000313" key="6">
    <source>
        <dbReference type="Proteomes" id="UP001056855"/>
    </source>
</evidence>
<organism evidence="5 6">
    <name type="scientific">Natronosalvus rutilus</name>
    <dbReference type="NCBI Taxonomy" id="2953753"/>
    <lineage>
        <taxon>Archaea</taxon>
        <taxon>Methanobacteriati</taxon>
        <taxon>Methanobacteriota</taxon>
        <taxon>Stenosarchaea group</taxon>
        <taxon>Halobacteria</taxon>
        <taxon>Halobacteriales</taxon>
        <taxon>Natrialbaceae</taxon>
        <taxon>Natronosalvus</taxon>
    </lineage>
</organism>
<feature type="domain" description="KaiC-like" evidence="4">
    <location>
        <begin position="63"/>
        <end position="308"/>
    </location>
</feature>
<dbReference type="EMBL" id="CP100355">
    <property type="protein sequence ID" value="UTF54241.1"/>
    <property type="molecule type" value="Genomic_DNA"/>
</dbReference>